<dbReference type="EMBL" id="CAJEWN010000055">
    <property type="protein sequence ID" value="CAD2153954.1"/>
    <property type="molecule type" value="Genomic_DNA"/>
</dbReference>
<sequence length="55" mass="6670">MFSLSPEEYEQVLARKKFDKLEILYGHEGSSSYYELFIPNPKFYDFQLSEQLERK</sequence>
<evidence type="ECO:0000313" key="1">
    <source>
        <dbReference type="EMBL" id="CAD2153954.1"/>
    </source>
</evidence>
<organism evidence="1 2">
    <name type="scientific">Meloidogyne enterolobii</name>
    <name type="common">Root-knot nematode worm</name>
    <name type="synonym">Meloidogyne mayaguensis</name>
    <dbReference type="NCBI Taxonomy" id="390850"/>
    <lineage>
        <taxon>Eukaryota</taxon>
        <taxon>Metazoa</taxon>
        <taxon>Ecdysozoa</taxon>
        <taxon>Nematoda</taxon>
        <taxon>Chromadorea</taxon>
        <taxon>Rhabditida</taxon>
        <taxon>Tylenchina</taxon>
        <taxon>Tylenchomorpha</taxon>
        <taxon>Tylenchoidea</taxon>
        <taxon>Meloidogynidae</taxon>
        <taxon>Meloidogyninae</taxon>
        <taxon>Meloidogyne</taxon>
    </lineage>
</organism>
<reference evidence="1 2" key="1">
    <citation type="submission" date="2020-08" db="EMBL/GenBank/DDBJ databases">
        <authorList>
            <person name="Koutsovoulos G."/>
            <person name="Danchin GJ E."/>
        </authorList>
    </citation>
    <scope>NUCLEOTIDE SEQUENCE [LARGE SCALE GENOMIC DNA]</scope>
</reference>
<gene>
    <name evidence="1" type="ORF">MENT_LOCUS11307</name>
</gene>
<dbReference type="AlphaFoldDB" id="A0A6V7UFN0"/>
<protein>
    <submittedName>
        <fullName evidence="1">Uncharacterized protein</fullName>
    </submittedName>
</protein>
<name>A0A6V7UFN0_MELEN</name>
<evidence type="ECO:0000313" key="2">
    <source>
        <dbReference type="Proteomes" id="UP000580250"/>
    </source>
</evidence>
<proteinExistence type="predicted"/>
<accession>A0A6V7UFN0</accession>
<dbReference type="Proteomes" id="UP000580250">
    <property type="component" value="Unassembled WGS sequence"/>
</dbReference>
<comment type="caution">
    <text evidence="1">The sequence shown here is derived from an EMBL/GenBank/DDBJ whole genome shotgun (WGS) entry which is preliminary data.</text>
</comment>